<dbReference type="EMBL" id="AFNU02000007">
    <property type="protein sequence ID" value="ERJ11874.1"/>
    <property type="molecule type" value="Genomic_DNA"/>
</dbReference>
<dbReference type="RefSeq" id="WP_008824504.1">
    <property type="nucleotide sequence ID" value="NZ_AFNU02000007.1"/>
</dbReference>
<protein>
    <recommendedName>
        <fullName evidence="3">DUF1871 family protein</fullName>
    </recommendedName>
</protein>
<evidence type="ECO:0000313" key="1">
    <source>
        <dbReference type="EMBL" id="ERJ11874.1"/>
    </source>
</evidence>
<proteinExistence type="predicted"/>
<comment type="caution">
    <text evidence="1">The sequence shown here is derived from an EMBL/GenBank/DDBJ whole genome shotgun (WGS) entry which is preliminary data.</text>
</comment>
<accession>F7PWF5</accession>
<dbReference type="Proteomes" id="UP000005707">
    <property type="component" value="Unassembled WGS sequence"/>
</dbReference>
<evidence type="ECO:0000313" key="2">
    <source>
        <dbReference type="Proteomes" id="UP000005707"/>
    </source>
</evidence>
<sequence length="88" mass="10192">MKFNSRSYFNDIRSVLNEWDPEGLRPLEVAPIDEYDPEVKEIINLGNELSSEELGHKIQGLFLLSFDDHHPIEECIQVAEKILSSKHK</sequence>
<dbReference type="STRING" id="1033810.HLPCO_002114"/>
<dbReference type="AlphaFoldDB" id="F7PWF5"/>
<dbReference type="InterPro" id="IPR023162">
    <property type="entry name" value="Apc36109-like_dom_sf"/>
</dbReference>
<reference evidence="1 2" key="2">
    <citation type="journal article" date="2013" name="PLoS ONE">
        <title>INDIGO - INtegrated Data Warehouse of MIcrobial GenOmes with Examples from the Red Sea Extremophiles.</title>
        <authorList>
            <person name="Alam I."/>
            <person name="Antunes A."/>
            <person name="Kamau A.A."/>
            <person name="Ba Alawi W."/>
            <person name="Kalkatawi M."/>
            <person name="Stingl U."/>
            <person name="Bajic V.B."/>
        </authorList>
    </citation>
    <scope>NUCLEOTIDE SEQUENCE [LARGE SCALE GENOMIC DNA]</scope>
    <source>
        <strain evidence="1 2">SSD-17B</strain>
    </source>
</reference>
<dbReference type="InterPro" id="IPR015053">
    <property type="entry name" value="DUF1871"/>
</dbReference>
<dbReference type="Gene3D" id="1.10.340.20">
    <property type="entry name" value="Apc36109-like domain"/>
    <property type="match status" value="1"/>
</dbReference>
<dbReference type="SUPFAM" id="SSF116922">
    <property type="entry name" value="YugE-like"/>
    <property type="match status" value="1"/>
</dbReference>
<reference evidence="1 2" key="1">
    <citation type="journal article" date="2011" name="J. Bacteriol.">
        <title>Genome sequence of Haloplasma contractile, an unusual contractile bacterium from a deep-sea anoxic brine lake.</title>
        <authorList>
            <person name="Antunes A."/>
            <person name="Alam I."/>
            <person name="El Dorry H."/>
            <person name="Siam R."/>
            <person name="Robertson A."/>
            <person name="Bajic V.B."/>
            <person name="Stingl U."/>
        </authorList>
    </citation>
    <scope>NUCLEOTIDE SEQUENCE [LARGE SCALE GENOMIC DNA]</scope>
    <source>
        <strain evidence="1 2">SSD-17B</strain>
    </source>
</reference>
<dbReference type="Pfam" id="PF08958">
    <property type="entry name" value="DUF1871"/>
    <property type="match status" value="1"/>
</dbReference>
<organism evidence="1 2">
    <name type="scientific">Haloplasma contractile SSD-17B</name>
    <dbReference type="NCBI Taxonomy" id="1033810"/>
    <lineage>
        <taxon>Bacteria</taxon>
        <taxon>Bacillati</taxon>
        <taxon>Mycoplasmatota</taxon>
        <taxon>Mollicutes</taxon>
        <taxon>Haloplasmatales</taxon>
        <taxon>Haloplasmataceae</taxon>
        <taxon>Haloplasma</taxon>
    </lineage>
</organism>
<evidence type="ECO:0008006" key="3">
    <source>
        <dbReference type="Google" id="ProtNLM"/>
    </source>
</evidence>
<keyword evidence="2" id="KW-1185">Reference proteome</keyword>
<name>F7PWF5_9MOLU</name>
<gene>
    <name evidence="1" type="ORF">HLPCO_002114</name>
</gene>
<dbReference type="OrthoDB" id="2665787at2"/>
<dbReference type="InParanoid" id="F7PWF5"/>